<accession>A0A0B7MJX6</accession>
<proteinExistence type="predicted"/>
<keyword evidence="3" id="KW-1185">Reference proteome</keyword>
<organism evidence="2 3">
    <name type="scientific">Syntrophaceticus schinkii</name>
    <dbReference type="NCBI Taxonomy" id="499207"/>
    <lineage>
        <taxon>Bacteria</taxon>
        <taxon>Bacillati</taxon>
        <taxon>Bacillota</taxon>
        <taxon>Clostridia</taxon>
        <taxon>Thermoanaerobacterales</taxon>
        <taxon>Thermoanaerobacterales Family III. Incertae Sedis</taxon>
        <taxon>Syntrophaceticus</taxon>
    </lineage>
</organism>
<evidence type="ECO:0000313" key="3">
    <source>
        <dbReference type="Proteomes" id="UP000046155"/>
    </source>
</evidence>
<dbReference type="Proteomes" id="UP000046155">
    <property type="component" value="Unassembled WGS sequence"/>
</dbReference>
<evidence type="ECO:0000256" key="1">
    <source>
        <dbReference type="SAM" id="Phobius"/>
    </source>
</evidence>
<dbReference type="RefSeq" id="WP_044664635.1">
    <property type="nucleotide sequence ID" value="NZ_CDRZ01000107.1"/>
</dbReference>
<keyword evidence="1" id="KW-1133">Transmembrane helix</keyword>
<feature type="transmembrane region" description="Helical" evidence="1">
    <location>
        <begin position="91"/>
        <end position="118"/>
    </location>
</feature>
<keyword evidence="1" id="KW-0472">Membrane</keyword>
<dbReference type="AlphaFoldDB" id="A0A0B7MJX6"/>
<reference evidence="3" key="1">
    <citation type="submission" date="2015-01" db="EMBL/GenBank/DDBJ databases">
        <authorList>
            <person name="Manzoor Shahid"/>
            <person name="Zubair Saima"/>
        </authorList>
    </citation>
    <scope>NUCLEOTIDE SEQUENCE [LARGE SCALE GENOMIC DNA]</scope>
    <source>
        <strain evidence="3">Sp3</strain>
    </source>
</reference>
<protein>
    <submittedName>
        <fullName evidence="2">Putative membrane protein</fullName>
    </submittedName>
</protein>
<gene>
    <name evidence="2" type="ORF">SSCH_1950002</name>
</gene>
<feature type="transmembrane region" description="Helical" evidence="1">
    <location>
        <begin position="159"/>
        <end position="181"/>
    </location>
</feature>
<name>A0A0B7MJX6_9FIRM</name>
<dbReference type="OrthoDB" id="2232193at2"/>
<evidence type="ECO:0000313" key="2">
    <source>
        <dbReference type="EMBL" id="CEO88483.1"/>
    </source>
</evidence>
<dbReference type="EMBL" id="CDRZ01000107">
    <property type="protein sequence ID" value="CEO88483.1"/>
    <property type="molecule type" value="Genomic_DNA"/>
</dbReference>
<feature type="transmembrane region" description="Helical" evidence="1">
    <location>
        <begin position="124"/>
        <end position="147"/>
    </location>
</feature>
<feature type="transmembrane region" description="Helical" evidence="1">
    <location>
        <begin position="209"/>
        <end position="226"/>
    </location>
</feature>
<feature type="transmembrane region" description="Helical" evidence="1">
    <location>
        <begin position="12"/>
        <end position="33"/>
    </location>
</feature>
<feature type="transmembrane region" description="Helical" evidence="1">
    <location>
        <begin position="48"/>
        <end position="70"/>
    </location>
</feature>
<keyword evidence="1" id="KW-0812">Transmembrane</keyword>
<sequence>MELKRSINNKNFLYCFTAVVLCFVLGYILLVSLDKVDNVTIKQLFESIYSVITQFGMMLFSIIVIYSFSVDYKEKNILFYRMLGINEVRYFLSKLLVMIFWFSISLLTMTIFICILYGDFSELWVMLCYSENALIYEILISALIAFLFKNMLAAYCINLSFWISSIVISTTFGKLSFLAYFDSSNMLSHKLSKYWITGNAEYLSILNSFMYNLILFCIVLCFVWIFRKRWLRNGLS</sequence>